<name>A0AAN6ZD25_9PEZI</name>
<organism evidence="1 2">
    <name type="scientific">Trichocladium antarcticum</name>
    <dbReference type="NCBI Taxonomy" id="1450529"/>
    <lineage>
        <taxon>Eukaryota</taxon>
        <taxon>Fungi</taxon>
        <taxon>Dikarya</taxon>
        <taxon>Ascomycota</taxon>
        <taxon>Pezizomycotina</taxon>
        <taxon>Sordariomycetes</taxon>
        <taxon>Sordariomycetidae</taxon>
        <taxon>Sordariales</taxon>
        <taxon>Chaetomiaceae</taxon>
        <taxon>Trichocladium</taxon>
    </lineage>
</organism>
<protein>
    <submittedName>
        <fullName evidence="1">Uncharacterized protein</fullName>
    </submittedName>
</protein>
<keyword evidence="2" id="KW-1185">Reference proteome</keyword>
<evidence type="ECO:0000313" key="2">
    <source>
        <dbReference type="Proteomes" id="UP001304895"/>
    </source>
</evidence>
<accession>A0AAN6ZD25</accession>
<reference evidence="1" key="1">
    <citation type="journal article" date="2023" name="Mol. Phylogenet. Evol.">
        <title>Genome-scale phylogeny and comparative genomics of the fungal order Sordariales.</title>
        <authorList>
            <person name="Hensen N."/>
            <person name="Bonometti L."/>
            <person name="Westerberg I."/>
            <person name="Brannstrom I.O."/>
            <person name="Guillou S."/>
            <person name="Cros-Aarteil S."/>
            <person name="Calhoun S."/>
            <person name="Haridas S."/>
            <person name="Kuo A."/>
            <person name="Mondo S."/>
            <person name="Pangilinan J."/>
            <person name="Riley R."/>
            <person name="LaButti K."/>
            <person name="Andreopoulos B."/>
            <person name="Lipzen A."/>
            <person name="Chen C."/>
            <person name="Yan M."/>
            <person name="Daum C."/>
            <person name="Ng V."/>
            <person name="Clum A."/>
            <person name="Steindorff A."/>
            <person name="Ohm R.A."/>
            <person name="Martin F."/>
            <person name="Silar P."/>
            <person name="Natvig D.O."/>
            <person name="Lalanne C."/>
            <person name="Gautier V."/>
            <person name="Ament-Velasquez S.L."/>
            <person name="Kruys A."/>
            <person name="Hutchinson M.I."/>
            <person name="Powell A.J."/>
            <person name="Barry K."/>
            <person name="Miller A.N."/>
            <person name="Grigoriev I.V."/>
            <person name="Debuchy R."/>
            <person name="Gladieux P."/>
            <person name="Hiltunen Thoren M."/>
            <person name="Johannesson H."/>
        </authorList>
    </citation>
    <scope>NUCLEOTIDE SEQUENCE</scope>
    <source>
        <strain evidence="1">CBS 123565</strain>
    </source>
</reference>
<dbReference type="AlphaFoldDB" id="A0AAN6ZD25"/>
<dbReference type="EMBL" id="MU853412">
    <property type="protein sequence ID" value="KAK4133431.1"/>
    <property type="molecule type" value="Genomic_DNA"/>
</dbReference>
<sequence>MMAPVCSPVALPPAQCREASSQEFDETVYGLAFWLFAPSFLAIGWKIIQEPPLSMRVDWAPDALIPDLAKQPPTPNPVAKLATFM</sequence>
<comment type="caution">
    <text evidence="1">The sequence shown here is derived from an EMBL/GenBank/DDBJ whole genome shotgun (WGS) entry which is preliminary data.</text>
</comment>
<reference evidence="1" key="2">
    <citation type="submission" date="2023-05" db="EMBL/GenBank/DDBJ databases">
        <authorList>
            <consortium name="Lawrence Berkeley National Laboratory"/>
            <person name="Steindorff A."/>
            <person name="Hensen N."/>
            <person name="Bonometti L."/>
            <person name="Westerberg I."/>
            <person name="Brannstrom I.O."/>
            <person name="Guillou S."/>
            <person name="Cros-Aarteil S."/>
            <person name="Calhoun S."/>
            <person name="Haridas S."/>
            <person name="Kuo A."/>
            <person name="Mondo S."/>
            <person name="Pangilinan J."/>
            <person name="Riley R."/>
            <person name="Labutti K."/>
            <person name="Andreopoulos B."/>
            <person name="Lipzen A."/>
            <person name="Chen C."/>
            <person name="Yanf M."/>
            <person name="Daum C."/>
            <person name="Ng V."/>
            <person name="Clum A."/>
            <person name="Ohm R."/>
            <person name="Martin F."/>
            <person name="Silar P."/>
            <person name="Natvig D."/>
            <person name="Lalanne C."/>
            <person name="Gautier V."/>
            <person name="Ament-Velasquez S.L."/>
            <person name="Kruys A."/>
            <person name="Hutchinson M.I."/>
            <person name="Powell A.J."/>
            <person name="Barry K."/>
            <person name="Miller A.N."/>
            <person name="Grigoriev I.V."/>
            <person name="Debuchy R."/>
            <person name="Gladieux P."/>
            <person name="Thoren M.H."/>
            <person name="Johannesson H."/>
        </authorList>
    </citation>
    <scope>NUCLEOTIDE SEQUENCE</scope>
    <source>
        <strain evidence="1">CBS 123565</strain>
    </source>
</reference>
<evidence type="ECO:0000313" key="1">
    <source>
        <dbReference type="EMBL" id="KAK4133431.1"/>
    </source>
</evidence>
<proteinExistence type="predicted"/>
<dbReference type="Proteomes" id="UP001304895">
    <property type="component" value="Unassembled WGS sequence"/>
</dbReference>
<gene>
    <name evidence="1" type="ORF">BT67DRAFT_50297</name>
</gene>